<reference evidence="2 3" key="1">
    <citation type="submission" date="2018-11" db="EMBL/GenBank/DDBJ databases">
        <title>Proposal to divide the Flavobacteriaceae and reorganize its genera based on Amino Acid Identity values calculated from whole genome sequences.</title>
        <authorList>
            <person name="Nicholson A.C."/>
            <person name="Gulvik C.A."/>
            <person name="Whitney A.M."/>
            <person name="Humrighouse B.W."/>
            <person name="Bell M."/>
            <person name="Holmes B."/>
            <person name="Steigerwalt A.G."/>
            <person name="Villarma A."/>
            <person name="Sheth M."/>
            <person name="Batra D."/>
            <person name="Pryor J."/>
            <person name="Bernardet J.-F."/>
            <person name="Hugo C."/>
            <person name="Kampfer P."/>
            <person name="Newman J."/>
            <person name="McQuiston J.R."/>
        </authorList>
    </citation>
    <scope>NUCLEOTIDE SEQUENCE [LARGE SCALE GENOMIC DNA]</scope>
    <source>
        <strain evidence="2 3">G0041</strain>
    </source>
</reference>
<evidence type="ECO:0008006" key="4">
    <source>
        <dbReference type="Google" id="ProtNLM"/>
    </source>
</evidence>
<evidence type="ECO:0000256" key="1">
    <source>
        <dbReference type="SAM" id="Phobius"/>
    </source>
</evidence>
<keyword evidence="1" id="KW-0812">Transmembrane</keyword>
<dbReference type="AlphaFoldDB" id="A0AAD0YLZ5"/>
<keyword evidence="1" id="KW-1133">Transmembrane helix</keyword>
<gene>
    <name evidence="2" type="ORF">EG343_09615</name>
</gene>
<dbReference type="Proteomes" id="UP000278288">
    <property type="component" value="Chromosome"/>
</dbReference>
<protein>
    <recommendedName>
        <fullName evidence="4">Transmembrane protein</fullName>
    </recommendedName>
</protein>
<dbReference type="EMBL" id="CP033923">
    <property type="protein sequence ID" value="AZA90868.1"/>
    <property type="molecule type" value="Genomic_DNA"/>
</dbReference>
<organism evidence="2 3">
    <name type="scientific">Chryseobacterium nakagawai</name>
    <dbReference type="NCBI Taxonomy" id="1241982"/>
    <lineage>
        <taxon>Bacteria</taxon>
        <taxon>Pseudomonadati</taxon>
        <taxon>Bacteroidota</taxon>
        <taxon>Flavobacteriia</taxon>
        <taxon>Flavobacteriales</taxon>
        <taxon>Weeksellaceae</taxon>
        <taxon>Chryseobacterium group</taxon>
        <taxon>Chryseobacterium</taxon>
    </lineage>
</organism>
<evidence type="ECO:0000313" key="3">
    <source>
        <dbReference type="Proteomes" id="UP000278288"/>
    </source>
</evidence>
<evidence type="ECO:0000313" key="2">
    <source>
        <dbReference type="EMBL" id="AZA90868.1"/>
    </source>
</evidence>
<keyword evidence="1" id="KW-0472">Membrane</keyword>
<feature type="transmembrane region" description="Helical" evidence="1">
    <location>
        <begin position="16"/>
        <end position="39"/>
    </location>
</feature>
<keyword evidence="3" id="KW-1185">Reference proteome</keyword>
<proteinExistence type="predicted"/>
<name>A0AAD0YLZ5_CHRNA</name>
<sequence length="114" mass="13316">MQAVSKKTDKKPANTIFFITQILISLSLNGSNFSFIFNYEAKIQLKNVKVDIERIKLILYPIKFYSHKADFRNISMMFVNKMTVFQNLKINVLNEIHHSFLLNGESLLEEICKI</sequence>
<accession>A0AAD0YLZ5</accession>
<dbReference type="KEGG" id="cnk:EG343_09615"/>